<evidence type="ECO:0000256" key="4">
    <source>
        <dbReference type="ARBA" id="ARBA00022989"/>
    </source>
</evidence>
<dbReference type="KEGG" id="cure:CUREO_0710"/>
<feature type="transmembrane region" description="Helical" evidence="6">
    <location>
        <begin position="144"/>
        <end position="167"/>
    </location>
</feature>
<keyword evidence="3 6" id="KW-0812">Transmembrane</keyword>
<accession>A0AAU8U7X3</accession>
<proteinExistence type="predicted"/>
<dbReference type="InterPro" id="IPR002797">
    <property type="entry name" value="Polysacc_synth"/>
</dbReference>
<evidence type="ECO:0000256" key="6">
    <source>
        <dbReference type="SAM" id="Phobius"/>
    </source>
</evidence>
<feature type="transmembrane region" description="Helical" evidence="6">
    <location>
        <begin position="325"/>
        <end position="345"/>
    </location>
</feature>
<feature type="transmembrane region" description="Helical" evidence="6">
    <location>
        <begin position="438"/>
        <end position="466"/>
    </location>
</feature>
<feature type="transmembrane region" description="Helical" evidence="6">
    <location>
        <begin position="117"/>
        <end position="135"/>
    </location>
</feature>
<evidence type="ECO:0000256" key="5">
    <source>
        <dbReference type="ARBA" id="ARBA00023136"/>
    </source>
</evidence>
<dbReference type="Pfam" id="PF01943">
    <property type="entry name" value="Polysacc_synt"/>
    <property type="match status" value="1"/>
</dbReference>
<evidence type="ECO:0000256" key="1">
    <source>
        <dbReference type="ARBA" id="ARBA00004651"/>
    </source>
</evidence>
<feature type="transmembrane region" description="Helical" evidence="6">
    <location>
        <begin position="212"/>
        <end position="229"/>
    </location>
</feature>
<feature type="transmembrane region" description="Helical" evidence="6">
    <location>
        <begin position="85"/>
        <end position="111"/>
    </location>
</feature>
<evidence type="ECO:0000256" key="2">
    <source>
        <dbReference type="ARBA" id="ARBA00022475"/>
    </source>
</evidence>
<sequence length="473" mass="55155">MSDLKRFIKSSGIYFLGSILSKLIAFFMLPIYTKYLSPAEFGEYDLNLAYMQFFTSFFFLDIYIGIMKFLLDSNLKETENYKEKVLFSGFFIFFISTLVYFLFFYLFMQIYDIKFKYIILCLGLSLILQSIYGYICRSYGKNSVFVISGVINSILYAITSFILLYKFNFGYEALFLGALFGNLVAIFVMECRVKVIKKIKFALFDFTFFKRLLYYSLPLCLNSLSYWFAAVYGRSVIANKLSYADNGYYTIALKFAMIISLVAMCFKLGWQEVSFSKDLKKQNNSIFYSRACNEYLKFMLLSVAVLLPVIKIIFPFFINSAFNEALIYIPLTLLGAIVFGFSEFLMSIINTINKNKYLFIATACGAILNIILLYLFIYKFRVFAVAFSYVICYSLVCFIMVLVINKTFKLNIKVLNIMLYLFILLIQSFIMIKCDNYANIISFIIVCLLFLFFYITDIKIVVFNFLKNNKVKK</sequence>
<evidence type="ECO:0000313" key="8">
    <source>
        <dbReference type="Proteomes" id="UP000063971"/>
    </source>
</evidence>
<dbReference type="GO" id="GO:0005886">
    <property type="term" value="C:plasma membrane"/>
    <property type="evidence" value="ECO:0007669"/>
    <property type="project" value="UniProtKB-SubCell"/>
</dbReference>
<feature type="transmembrane region" description="Helical" evidence="6">
    <location>
        <begin position="298"/>
        <end position="319"/>
    </location>
</feature>
<feature type="transmembrane region" description="Helical" evidence="6">
    <location>
        <begin position="44"/>
        <end position="64"/>
    </location>
</feature>
<keyword evidence="4 6" id="KW-1133">Transmembrane helix</keyword>
<dbReference type="RefSeq" id="WP_024961780.1">
    <property type="nucleotide sequence ID" value="NZ_CP012195.1"/>
</dbReference>
<organism evidence="7 8">
    <name type="scientific">Campylobacter ureolyticus RIGS 9880</name>
    <dbReference type="NCBI Taxonomy" id="1032069"/>
    <lineage>
        <taxon>Bacteria</taxon>
        <taxon>Pseudomonadati</taxon>
        <taxon>Campylobacterota</taxon>
        <taxon>Epsilonproteobacteria</taxon>
        <taxon>Campylobacterales</taxon>
        <taxon>Campylobacteraceae</taxon>
        <taxon>Campylobacter</taxon>
    </lineage>
</organism>
<comment type="subcellular location">
    <subcellularLocation>
        <location evidence="1">Cell membrane</location>
        <topology evidence="1">Multi-pass membrane protein</topology>
    </subcellularLocation>
</comment>
<feature type="transmembrane region" description="Helical" evidence="6">
    <location>
        <begin position="357"/>
        <end position="377"/>
    </location>
</feature>
<protein>
    <submittedName>
        <fullName evidence="7">Polysaccharide biosynthesis protein</fullName>
    </submittedName>
</protein>
<feature type="transmembrane region" description="Helical" evidence="6">
    <location>
        <begin position="414"/>
        <end position="432"/>
    </location>
</feature>
<reference evidence="7 8" key="1">
    <citation type="journal article" date="2015" name="Genome Announc.">
        <title>Complete Genome Sequence of the Campylobacter ureolyticus Clinical Isolate RIGS 9880.</title>
        <authorList>
            <person name="Miller W.G."/>
            <person name="Yee E."/>
            <person name="On S.L."/>
            <person name="Andersen L.P."/>
            <person name="Bono J.L."/>
        </authorList>
    </citation>
    <scope>NUCLEOTIDE SEQUENCE [LARGE SCALE GENOMIC DNA]</scope>
    <source>
        <strain evidence="7 8">RIGS 9880</strain>
    </source>
</reference>
<dbReference type="AlphaFoldDB" id="A0AAU8U7X3"/>
<dbReference type="InterPro" id="IPR050833">
    <property type="entry name" value="Poly_Biosynth_Transport"/>
</dbReference>
<evidence type="ECO:0000313" key="7">
    <source>
        <dbReference type="EMBL" id="AKT90572.1"/>
    </source>
</evidence>
<gene>
    <name evidence="7" type="ORF">CUREO_0710</name>
</gene>
<feature type="transmembrane region" description="Helical" evidence="6">
    <location>
        <begin position="12"/>
        <end position="32"/>
    </location>
</feature>
<dbReference type="EMBL" id="CP012195">
    <property type="protein sequence ID" value="AKT90572.1"/>
    <property type="molecule type" value="Genomic_DNA"/>
</dbReference>
<feature type="transmembrane region" description="Helical" evidence="6">
    <location>
        <begin position="249"/>
        <end position="270"/>
    </location>
</feature>
<name>A0AAU8U7X3_9BACT</name>
<evidence type="ECO:0000256" key="3">
    <source>
        <dbReference type="ARBA" id="ARBA00022692"/>
    </source>
</evidence>
<feature type="transmembrane region" description="Helical" evidence="6">
    <location>
        <begin position="383"/>
        <end position="402"/>
    </location>
</feature>
<feature type="transmembrane region" description="Helical" evidence="6">
    <location>
        <begin position="173"/>
        <end position="191"/>
    </location>
</feature>
<dbReference type="Proteomes" id="UP000063971">
    <property type="component" value="Chromosome"/>
</dbReference>
<keyword evidence="5 6" id="KW-0472">Membrane</keyword>
<dbReference type="PANTHER" id="PTHR30250:SF11">
    <property type="entry name" value="O-ANTIGEN TRANSPORTER-RELATED"/>
    <property type="match status" value="1"/>
</dbReference>
<keyword evidence="2" id="KW-1003">Cell membrane</keyword>
<dbReference type="PANTHER" id="PTHR30250">
    <property type="entry name" value="PST FAMILY PREDICTED COLANIC ACID TRANSPORTER"/>
    <property type="match status" value="1"/>
</dbReference>